<evidence type="ECO:0000259" key="1">
    <source>
        <dbReference type="SMART" id="SM00382"/>
    </source>
</evidence>
<dbReference type="InterPro" id="IPR027417">
    <property type="entry name" value="P-loop_NTPase"/>
</dbReference>
<dbReference type="EMBL" id="CP013015">
    <property type="protein sequence ID" value="AMM41872.1"/>
    <property type="molecule type" value="Genomic_DNA"/>
</dbReference>
<dbReference type="Gene3D" id="3.40.50.300">
    <property type="entry name" value="P-loop containing nucleotide triphosphate hydrolases"/>
    <property type="match status" value="1"/>
</dbReference>
<gene>
    <name evidence="2" type="ORF">HS1_002084</name>
</gene>
<dbReference type="OrthoDB" id="9768467at2"/>
<protein>
    <submittedName>
        <fullName evidence="2">ATPase AAA</fullName>
    </submittedName>
</protein>
<dbReference type="PANTHER" id="PTHR33295:SF18">
    <property type="entry name" value="AAA+ ATPASE DOMAIN-CONTAINING PROTEIN"/>
    <property type="match status" value="1"/>
</dbReference>
<dbReference type="InterPro" id="IPR003593">
    <property type="entry name" value="AAA+_ATPase"/>
</dbReference>
<dbReference type="Pfam" id="PF13635">
    <property type="entry name" value="DUF4143"/>
    <property type="match status" value="1"/>
</dbReference>
<keyword evidence="3" id="KW-1185">Reference proteome</keyword>
<dbReference type="InterPro" id="IPR041682">
    <property type="entry name" value="AAA_14"/>
</dbReference>
<dbReference type="RefSeq" id="WP_066065070.1">
    <property type="nucleotide sequence ID" value="NZ_CP013015.1"/>
</dbReference>
<evidence type="ECO:0000313" key="3">
    <source>
        <dbReference type="Proteomes" id="UP000070560"/>
    </source>
</evidence>
<feature type="domain" description="AAA+ ATPase" evidence="1">
    <location>
        <begin position="47"/>
        <end position="179"/>
    </location>
</feature>
<reference evidence="2 3" key="1">
    <citation type="submission" date="2015-10" db="EMBL/GenBank/DDBJ databases">
        <title>Candidatus Desulfofervidus auxilii, a hydrogenotrophic sulfate-reducing bacterium involved in the thermophilic anaerobic oxidation of methane.</title>
        <authorList>
            <person name="Krukenberg V."/>
            <person name="Richter M."/>
            <person name="Wegener G."/>
        </authorList>
    </citation>
    <scope>NUCLEOTIDE SEQUENCE [LARGE SCALE GENOMIC DNA]</scope>
    <source>
        <strain evidence="2 3">HS1</strain>
    </source>
</reference>
<sequence length="470" mass="54522">MELSRLRFQNRYWDNPELLKEDIHLKQLFSAPVVLKHPVEEMLKIDQDRVYIIRGPRQVGKTTLLKKLMQALIGNHVAPGRIFYFAFDIGNIKDDNEVAELIHTYINFARSDFKQKRLWLFLDEVTYTPNWAIGIKRAYDSGLLQNATLILTGSSALDLKKGGERLPGRRGICAHENDLSMLPLNFRAYVKNIFGLNDLPSISEIDTKTLYNACFKASYYEEEIKNAFEEYLLCGGFPLSILCFKEKGKIEPSIYYTYLQAFIGDLTKAGKRESYVREILSIIFQKRHEPLDWLLISKESGIGSHHTIKEYVETLEAFFLLKVIYAVKHLGGNEFSFRKRKKLYISDPFVYSLFLAWVKGEVEPYREAIRLVEDTLYKSKLTENVVGIHLSQVFPKLGYWRNRSEIDFIGLGKSPLRQYFEVKYQERITSRDKKQLKKTRGGIIISKRTLAYDEKNAIAIVPAHLFLSVL</sequence>
<evidence type="ECO:0000313" key="2">
    <source>
        <dbReference type="EMBL" id="AMM41872.1"/>
    </source>
</evidence>
<name>A0A7U4QM44_DESA2</name>
<dbReference type="PANTHER" id="PTHR33295">
    <property type="entry name" value="ATPASE"/>
    <property type="match status" value="1"/>
</dbReference>
<dbReference type="KEGG" id="daw:HS1_002084"/>
<dbReference type="SUPFAM" id="SSF52540">
    <property type="entry name" value="P-loop containing nucleoside triphosphate hydrolases"/>
    <property type="match status" value="1"/>
</dbReference>
<dbReference type="InterPro" id="IPR025420">
    <property type="entry name" value="DUF4143"/>
</dbReference>
<proteinExistence type="predicted"/>
<dbReference type="Proteomes" id="UP000070560">
    <property type="component" value="Chromosome"/>
</dbReference>
<dbReference type="AlphaFoldDB" id="A0A7U4QM44"/>
<dbReference type="SMART" id="SM00382">
    <property type="entry name" value="AAA"/>
    <property type="match status" value="1"/>
</dbReference>
<dbReference type="Pfam" id="PF13173">
    <property type="entry name" value="AAA_14"/>
    <property type="match status" value="1"/>
</dbReference>
<accession>A0A7U4QM44</accession>
<organism evidence="2 3">
    <name type="scientific">Desulfofervidus auxilii</name>
    <dbReference type="NCBI Taxonomy" id="1621989"/>
    <lineage>
        <taxon>Bacteria</taxon>
        <taxon>Pseudomonadati</taxon>
        <taxon>Thermodesulfobacteriota</taxon>
        <taxon>Candidatus Desulfofervidia</taxon>
        <taxon>Candidatus Desulfofervidales</taxon>
        <taxon>Candidatus Desulfofervidaceae</taxon>
        <taxon>Candidatus Desulfofervidus</taxon>
    </lineage>
</organism>